<dbReference type="Gene3D" id="6.10.340.10">
    <property type="match status" value="1"/>
</dbReference>
<organism evidence="4 5">
    <name type="scientific">Marinobacterium zhoushanense</name>
    <dbReference type="NCBI Taxonomy" id="1679163"/>
    <lineage>
        <taxon>Bacteria</taxon>
        <taxon>Pseudomonadati</taxon>
        <taxon>Pseudomonadota</taxon>
        <taxon>Gammaproteobacteria</taxon>
        <taxon>Oceanospirillales</taxon>
        <taxon>Oceanospirillaceae</taxon>
        <taxon>Marinobacterium</taxon>
    </lineage>
</organism>
<evidence type="ECO:0000313" key="5">
    <source>
        <dbReference type="Proteomes" id="UP000629025"/>
    </source>
</evidence>
<dbReference type="InterPro" id="IPR029787">
    <property type="entry name" value="Nucleotide_cyclase"/>
</dbReference>
<evidence type="ECO:0000259" key="2">
    <source>
        <dbReference type="PROSITE" id="PS50125"/>
    </source>
</evidence>
<dbReference type="CDD" id="cd07302">
    <property type="entry name" value="CHD"/>
    <property type="match status" value="1"/>
</dbReference>
<gene>
    <name evidence="4" type="ORF">GCM10011352_21390</name>
</gene>
<feature type="domain" description="HAMP" evidence="3">
    <location>
        <begin position="333"/>
        <end position="387"/>
    </location>
</feature>
<dbReference type="PROSITE" id="PS50125">
    <property type="entry name" value="GUANYLATE_CYCLASE_2"/>
    <property type="match status" value="1"/>
</dbReference>
<feature type="domain" description="Guanylate cyclase" evidence="2">
    <location>
        <begin position="419"/>
        <end position="546"/>
    </location>
</feature>
<dbReference type="Proteomes" id="UP000629025">
    <property type="component" value="Unassembled WGS sequence"/>
</dbReference>
<dbReference type="Gene3D" id="3.30.70.1230">
    <property type="entry name" value="Nucleotide cyclase"/>
    <property type="match status" value="1"/>
</dbReference>
<keyword evidence="1" id="KW-0812">Transmembrane</keyword>
<keyword evidence="5" id="KW-1185">Reference proteome</keyword>
<accession>A0ABQ1KFZ2</accession>
<evidence type="ECO:0008006" key="6">
    <source>
        <dbReference type="Google" id="ProtNLM"/>
    </source>
</evidence>
<comment type="caution">
    <text evidence="4">The sequence shown here is derived from an EMBL/GenBank/DDBJ whole genome shotgun (WGS) entry which is preliminary data.</text>
</comment>
<dbReference type="Pfam" id="PF00211">
    <property type="entry name" value="Guanylate_cyc"/>
    <property type="match status" value="1"/>
</dbReference>
<evidence type="ECO:0000259" key="3">
    <source>
        <dbReference type="PROSITE" id="PS50885"/>
    </source>
</evidence>
<feature type="transmembrane region" description="Helical" evidence="1">
    <location>
        <begin position="12"/>
        <end position="32"/>
    </location>
</feature>
<feature type="transmembrane region" description="Helical" evidence="1">
    <location>
        <begin position="310"/>
        <end position="331"/>
    </location>
</feature>
<dbReference type="SUPFAM" id="SSF55073">
    <property type="entry name" value="Nucleotide cyclase"/>
    <property type="match status" value="1"/>
</dbReference>
<keyword evidence="1" id="KW-0472">Membrane</keyword>
<dbReference type="PROSITE" id="PS50885">
    <property type="entry name" value="HAMP"/>
    <property type="match status" value="1"/>
</dbReference>
<evidence type="ECO:0000256" key="1">
    <source>
        <dbReference type="SAM" id="Phobius"/>
    </source>
</evidence>
<keyword evidence="1" id="KW-1133">Transmembrane helix</keyword>
<dbReference type="RefSeq" id="WP_188748103.1">
    <property type="nucleotide sequence ID" value="NZ_BMIJ01000004.1"/>
</dbReference>
<dbReference type="PANTHER" id="PTHR43081:SF1">
    <property type="entry name" value="ADENYLATE CYCLASE, TERMINAL-DIFFERENTIATION SPECIFIC"/>
    <property type="match status" value="1"/>
</dbReference>
<dbReference type="Gene3D" id="3.30.450.20">
    <property type="entry name" value="PAS domain"/>
    <property type="match status" value="1"/>
</dbReference>
<dbReference type="EMBL" id="BMIJ01000004">
    <property type="protein sequence ID" value="GGB95005.1"/>
    <property type="molecule type" value="Genomic_DNA"/>
</dbReference>
<evidence type="ECO:0000313" key="4">
    <source>
        <dbReference type="EMBL" id="GGB95005.1"/>
    </source>
</evidence>
<dbReference type="PANTHER" id="PTHR43081">
    <property type="entry name" value="ADENYLATE CYCLASE, TERMINAL-DIFFERENTIATION SPECIFIC-RELATED"/>
    <property type="match status" value="1"/>
</dbReference>
<name>A0ABQ1KFZ2_9GAMM</name>
<reference evidence="5" key="1">
    <citation type="journal article" date="2019" name="Int. J. Syst. Evol. Microbiol.">
        <title>The Global Catalogue of Microorganisms (GCM) 10K type strain sequencing project: providing services to taxonomists for standard genome sequencing and annotation.</title>
        <authorList>
            <consortium name="The Broad Institute Genomics Platform"/>
            <consortium name="The Broad Institute Genome Sequencing Center for Infectious Disease"/>
            <person name="Wu L."/>
            <person name="Ma J."/>
        </authorList>
    </citation>
    <scope>NUCLEOTIDE SEQUENCE [LARGE SCALE GENOMIC DNA]</scope>
    <source>
        <strain evidence="5">CGMCC 1.15341</strain>
    </source>
</reference>
<dbReference type="CDD" id="cd18773">
    <property type="entry name" value="PDC1_HK_sensor"/>
    <property type="match status" value="1"/>
</dbReference>
<proteinExistence type="predicted"/>
<dbReference type="InterPro" id="IPR050697">
    <property type="entry name" value="Adenylyl/Guanylyl_Cyclase_3/4"/>
</dbReference>
<protein>
    <recommendedName>
        <fullName evidence="6">Class 3 adenylate cyclase</fullName>
    </recommendedName>
</protein>
<sequence>MKNLRVSVTHLLVMLFGLLILVGFGALGYIAVRESRDSLIDQLTQFAENSMRNVTDKLVDRLSPVEYQLRYLSADEFAQLIDSGDYRRLGRTLNGALAGTPQVLGIGFMGVSGVLTYANRDSGEVMVGEWRQRSMEQIRYYLRNKPDDMVWMEPQWSSSLGRSIIPALMPVSYDGKFLGLLIAVIGIDDLSSFLAELQSEFDGVPFVLQDYSHRVIAYPNMVERLEVKLQPGQHLPDMDELNDQVLSALLRGEDEAFDLIQPSGLVSRRVKVGDEHFVVLTRTLAAGRLPAWTVGTYFSWKVVSDGIERIYMTLAAGLVLLVLMLIGAIWFSRRISLSVNRIVSAFDIVAHQEISQVPRLRGSHISELDRISSAFNLMVLSLRDYQVVRSQFVRYVPDPVVESLRKSKGVLEPQEVVATVLFCDLQDFTTLSQQIQPSEIVDILNSYFTVVAELLEESGGVITQFQGDAVLASFNVPIALENHAERAVEAAVAILDSVDRQSFSGRKLNCRIGISTGPVVAGVVGARARANYTVHGDTVNMAARLEQMNKQYGTRILVSEETAKQVTGRTMELVAESTIRGREGAIKVFVPA</sequence>
<dbReference type="SMART" id="SM00044">
    <property type="entry name" value="CYCc"/>
    <property type="match status" value="1"/>
</dbReference>
<dbReference type="InterPro" id="IPR001054">
    <property type="entry name" value="A/G_cyclase"/>
</dbReference>
<dbReference type="InterPro" id="IPR003660">
    <property type="entry name" value="HAMP_dom"/>
</dbReference>